<dbReference type="EMBL" id="BART01009001">
    <property type="protein sequence ID" value="GAG61226.1"/>
    <property type="molecule type" value="Genomic_DNA"/>
</dbReference>
<sequence>MNINLTFNPLILITMAKKRKLNSKNPKYNSDIREKVNNVG</sequence>
<dbReference type="AlphaFoldDB" id="X1AMU3"/>
<protein>
    <submittedName>
        <fullName evidence="1">Uncharacterized protein</fullName>
    </submittedName>
</protein>
<proteinExistence type="predicted"/>
<reference evidence="1" key="1">
    <citation type="journal article" date="2014" name="Front. Microbiol.">
        <title>High frequency of phylogenetically diverse reductive dehalogenase-homologous genes in deep subseafloor sedimentary metagenomes.</title>
        <authorList>
            <person name="Kawai M."/>
            <person name="Futagami T."/>
            <person name="Toyoda A."/>
            <person name="Takaki Y."/>
            <person name="Nishi S."/>
            <person name="Hori S."/>
            <person name="Arai W."/>
            <person name="Tsubouchi T."/>
            <person name="Morono Y."/>
            <person name="Uchiyama I."/>
            <person name="Ito T."/>
            <person name="Fujiyama A."/>
            <person name="Inagaki F."/>
            <person name="Takami H."/>
        </authorList>
    </citation>
    <scope>NUCLEOTIDE SEQUENCE</scope>
    <source>
        <strain evidence="1">Expedition CK06-06</strain>
    </source>
</reference>
<comment type="caution">
    <text evidence="1">The sequence shown here is derived from an EMBL/GenBank/DDBJ whole genome shotgun (WGS) entry which is preliminary data.</text>
</comment>
<name>X1AMU3_9ZZZZ</name>
<feature type="non-terminal residue" evidence="1">
    <location>
        <position position="40"/>
    </location>
</feature>
<accession>X1AMU3</accession>
<evidence type="ECO:0000313" key="1">
    <source>
        <dbReference type="EMBL" id="GAG61226.1"/>
    </source>
</evidence>
<organism evidence="1">
    <name type="scientific">marine sediment metagenome</name>
    <dbReference type="NCBI Taxonomy" id="412755"/>
    <lineage>
        <taxon>unclassified sequences</taxon>
        <taxon>metagenomes</taxon>
        <taxon>ecological metagenomes</taxon>
    </lineage>
</organism>
<gene>
    <name evidence="1" type="ORF">S01H4_20078</name>
</gene>